<name>A0A4C1XZU1_EUMVA</name>
<accession>A0A4C1XZU1</accession>
<comment type="caution">
    <text evidence="1">The sequence shown here is derived from an EMBL/GenBank/DDBJ whole genome shotgun (WGS) entry which is preliminary data.</text>
</comment>
<sequence length="96" mass="10668">MIVSEHEAPPHHPQAPECRILINESIVRCVPTVNLIPPCTGTISYHTTTISILNAPNPWQHNYMYKYRSFKSASTSEIISNPLGKQSISTCHAALI</sequence>
<dbReference type="Proteomes" id="UP000299102">
    <property type="component" value="Unassembled WGS sequence"/>
</dbReference>
<reference evidence="1 2" key="1">
    <citation type="journal article" date="2019" name="Commun. Biol.">
        <title>The bagworm genome reveals a unique fibroin gene that provides high tensile strength.</title>
        <authorList>
            <person name="Kono N."/>
            <person name="Nakamura H."/>
            <person name="Ohtoshi R."/>
            <person name="Tomita M."/>
            <person name="Numata K."/>
            <person name="Arakawa K."/>
        </authorList>
    </citation>
    <scope>NUCLEOTIDE SEQUENCE [LARGE SCALE GENOMIC DNA]</scope>
</reference>
<dbReference type="AlphaFoldDB" id="A0A4C1XZU1"/>
<gene>
    <name evidence="1" type="ORF">EVAR_99020_1</name>
</gene>
<dbReference type="EMBL" id="BGZK01001022">
    <property type="protein sequence ID" value="GBP68750.1"/>
    <property type="molecule type" value="Genomic_DNA"/>
</dbReference>
<evidence type="ECO:0000313" key="2">
    <source>
        <dbReference type="Proteomes" id="UP000299102"/>
    </source>
</evidence>
<organism evidence="1 2">
    <name type="scientific">Eumeta variegata</name>
    <name type="common">Bagworm moth</name>
    <name type="synonym">Eumeta japonica</name>
    <dbReference type="NCBI Taxonomy" id="151549"/>
    <lineage>
        <taxon>Eukaryota</taxon>
        <taxon>Metazoa</taxon>
        <taxon>Ecdysozoa</taxon>
        <taxon>Arthropoda</taxon>
        <taxon>Hexapoda</taxon>
        <taxon>Insecta</taxon>
        <taxon>Pterygota</taxon>
        <taxon>Neoptera</taxon>
        <taxon>Endopterygota</taxon>
        <taxon>Lepidoptera</taxon>
        <taxon>Glossata</taxon>
        <taxon>Ditrysia</taxon>
        <taxon>Tineoidea</taxon>
        <taxon>Psychidae</taxon>
        <taxon>Oiketicinae</taxon>
        <taxon>Eumeta</taxon>
    </lineage>
</organism>
<keyword evidence="2" id="KW-1185">Reference proteome</keyword>
<evidence type="ECO:0000313" key="1">
    <source>
        <dbReference type="EMBL" id="GBP68750.1"/>
    </source>
</evidence>
<proteinExistence type="predicted"/>
<protein>
    <submittedName>
        <fullName evidence="1">Uncharacterized protein</fullName>
    </submittedName>
</protein>